<dbReference type="SMART" id="SM00052">
    <property type="entry name" value="EAL"/>
    <property type="match status" value="1"/>
</dbReference>
<accession>A0ABQ6JLT8</accession>
<evidence type="ECO:0000256" key="1">
    <source>
        <dbReference type="SAM" id="MobiDB-lite"/>
    </source>
</evidence>
<comment type="caution">
    <text evidence="4">The sequence shown here is derived from an EMBL/GenBank/DDBJ whole genome shotgun (WGS) entry which is preliminary data.</text>
</comment>
<dbReference type="EMBL" id="BSUZ01000001">
    <property type="protein sequence ID" value="GMA88299.1"/>
    <property type="molecule type" value="Genomic_DNA"/>
</dbReference>
<dbReference type="InterPro" id="IPR043128">
    <property type="entry name" value="Rev_trsase/Diguanyl_cyclase"/>
</dbReference>
<gene>
    <name evidence="4" type="ORF">GCM10025868_35490</name>
</gene>
<dbReference type="SUPFAM" id="SSF141868">
    <property type="entry name" value="EAL domain-like"/>
    <property type="match status" value="1"/>
</dbReference>
<evidence type="ECO:0000259" key="3">
    <source>
        <dbReference type="PROSITE" id="PS50887"/>
    </source>
</evidence>
<sequence length="333" mass="36007">MSVGVAHWTEGVDADALMHRADAAMYAAKAQGKNRVQVFTTEPPSSEQQAAFEQSVVEAVETDAVQVLFQPVLSADGRCSAVESVLRWQHPTRGPLEASAFLPVVDQVGLGHRLLTLVLRTAGGLAQEHLRRTGRRVAVHVPLTAGRLTDPRCVDLVRDAVADHDLEPRRLVLEVTESAVTDRPTVLETLQALRAAGAGLALDEFGAGYAALATLQSLPVDLLKVDRSFVDGCPDSVTDRSIVAAMTGIARRLGLATVAEGVERVEQARLPARRRRRRQRGSAAPPPHPRRRRPRLARRPRGRRAARRRALTLSGSRLPRGSARGPSRAGRAG</sequence>
<proteinExistence type="predicted"/>
<keyword evidence="5" id="KW-1185">Reference proteome</keyword>
<dbReference type="PANTHER" id="PTHR33121">
    <property type="entry name" value="CYCLIC DI-GMP PHOSPHODIESTERASE PDEF"/>
    <property type="match status" value="1"/>
</dbReference>
<dbReference type="Gene3D" id="3.30.70.270">
    <property type="match status" value="1"/>
</dbReference>
<dbReference type="InterPro" id="IPR050706">
    <property type="entry name" value="Cyclic-di-GMP_PDE-like"/>
</dbReference>
<feature type="domain" description="GGDEF" evidence="3">
    <location>
        <begin position="1"/>
        <end position="41"/>
    </location>
</feature>
<dbReference type="InterPro" id="IPR029787">
    <property type="entry name" value="Nucleotide_cyclase"/>
</dbReference>
<evidence type="ECO:0000313" key="5">
    <source>
        <dbReference type="Proteomes" id="UP001157017"/>
    </source>
</evidence>
<feature type="compositionally biased region" description="Low complexity" evidence="1">
    <location>
        <begin position="311"/>
        <end position="333"/>
    </location>
</feature>
<dbReference type="PROSITE" id="PS50883">
    <property type="entry name" value="EAL"/>
    <property type="match status" value="1"/>
</dbReference>
<dbReference type="SUPFAM" id="SSF55073">
    <property type="entry name" value="Nucleotide cyclase"/>
    <property type="match status" value="1"/>
</dbReference>
<dbReference type="InterPro" id="IPR035919">
    <property type="entry name" value="EAL_sf"/>
</dbReference>
<feature type="compositionally biased region" description="Basic residues" evidence="1">
    <location>
        <begin position="288"/>
        <end position="310"/>
    </location>
</feature>
<feature type="compositionally biased region" description="Basic residues" evidence="1">
    <location>
        <begin position="271"/>
        <end position="280"/>
    </location>
</feature>
<dbReference type="Proteomes" id="UP001157017">
    <property type="component" value="Unassembled WGS sequence"/>
</dbReference>
<evidence type="ECO:0000313" key="4">
    <source>
        <dbReference type="EMBL" id="GMA88299.1"/>
    </source>
</evidence>
<name>A0ABQ6JLT8_9ACTN</name>
<organism evidence="4 5">
    <name type="scientific">Angustibacter aerolatus</name>
    <dbReference type="NCBI Taxonomy" id="1162965"/>
    <lineage>
        <taxon>Bacteria</taxon>
        <taxon>Bacillati</taxon>
        <taxon>Actinomycetota</taxon>
        <taxon>Actinomycetes</taxon>
        <taxon>Kineosporiales</taxon>
        <taxon>Kineosporiaceae</taxon>
    </lineage>
</organism>
<dbReference type="Gene3D" id="3.20.20.450">
    <property type="entry name" value="EAL domain"/>
    <property type="match status" value="1"/>
</dbReference>
<feature type="region of interest" description="Disordered" evidence="1">
    <location>
        <begin position="267"/>
        <end position="333"/>
    </location>
</feature>
<protein>
    <recommendedName>
        <fullName evidence="6">EAL domain-containing protein</fullName>
    </recommendedName>
</protein>
<dbReference type="PROSITE" id="PS50887">
    <property type="entry name" value="GGDEF"/>
    <property type="match status" value="1"/>
</dbReference>
<feature type="domain" description="EAL" evidence="2">
    <location>
        <begin position="49"/>
        <end position="301"/>
    </location>
</feature>
<evidence type="ECO:0008006" key="6">
    <source>
        <dbReference type="Google" id="ProtNLM"/>
    </source>
</evidence>
<dbReference type="PANTHER" id="PTHR33121:SF79">
    <property type="entry name" value="CYCLIC DI-GMP PHOSPHODIESTERASE PDED-RELATED"/>
    <property type="match status" value="1"/>
</dbReference>
<reference evidence="5" key="1">
    <citation type="journal article" date="2019" name="Int. J. Syst. Evol. Microbiol.">
        <title>The Global Catalogue of Microorganisms (GCM) 10K type strain sequencing project: providing services to taxonomists for standard genome sequencing and annotation.</title>
        <authorList>
            <consortium name="The Broad Institute Genomics Platform"/>
            <consortium name="The Broad Institute Genome Sequencing Center for Infectious Disease"/>
            <person name="Wu L."/>
            <person name="Ma J."/>
        </authorList>
    </citation>
    <scope>NUCLEOTIDE SEQUENCE [LARGE SCALE GENOMIC DNA]</scope>
    <source>
        <strain evidence="5">NBRC 108730</strain>
    </source>
</reference>
<dbReference type="InterPro" id="IPR000160">
    <property type="entry name" value="GGDEF_dom"/>
</dbReference>
<dbReference type="Pfam" id="PF00563">
    <property type="entry name" value="EAL"/>
    <property type="match status" value="1"/>
</dbReference>
<evidence type="ECO:0000259" key="2">
    <source>
        <dbReference type="PROSITE" id="PS50883"/>
    </source>
</evidence>
<dbReference type="CDD" id="cd01948">
    <property type="entry name" value="EAL"/>
    <property type="match status" value="1"/>
</dbReference>
<dbReference type="Pfam" id="PF00990">
    <property type="entry name" value="GGDEF"/>
    <property type="match status" value="1"/>
</dbReference>
<dbReference type="InterPro" id="IPR001633">
    <property type="entry name" value="EAL_dom"/>
</dbReference>